<evidence type="ECO:0000256" key="2">
    <source>
        <dbReference type="ARBA" id="ARBA00022823"/>
    </source>
</evidence>
<dbReference type="PANTHER" id="PTHR11715">
    <property type="entry name" value="GLYCINE CLEAVAGE SYSTEM H PROTEIN"/>
    <property type="match status" value="1"/>
</dbReference>
<feature type="modified residue" description="N6-lipoyllysine" evidence="3">
    <location>
        <position position="66"/>
    </location>
</feature>
<evidence type="ECO:0000256" key="3">
    <source>
        <dbReference type="HAMAP-Rule" id="MF_00272"/>
    </source>
</evidence>
<dbReference type="SUPFAM" id="SSF51230">
    <property type="entry name" value="Single hybrid motif"/>
    <property type="match status" value="1"/>
</dbReference>
<dbReference type="InterPro" id="IPR003016">
    <property type="entry name" value="2-oxoA_DH_lipoyl-BS"/>
</dbReference>
<dbReference type="Proteomes" id="UP000805614">
    <property type="component" value="Unassembled WGS sequence"/>
</dbReference>
<dbReference type="CDD" id="cd06848">
    <property type="entry name" value="GCS_H"/>
    <property type="match status" value="1"/>
</dbReference>
<evidence type="ECO:0000313" key="5">
    <source>
        <dbReference type="EMBL" id="MBC6466014.1"/>
    </source>
</evidence>
<dbReference type="EMBL" id="JABVEC010000006">
    <property type="protein sequence ID" value="MBC6466014.1"/>
    <property type="molecule type" value="Genomic_DNA"/>
</dbReference>
<keyword evidence="2 3" id="KW-0450">Lipoyl</keyword>
<accession>A0ABR7LMK0</accession>
<proteinExistence type="inferred from homology"/>
<dbReference type="InterPro" id="IPR017453">
    <property type="entry name" value="GCV_H_sub"/>
</dbReference>
<evidence type="ECO:0000313" key="6">
    <source>
        <dbReference type="Proteomes" id="UP000805614"/>
    </source>
</evidence>
<dbReference type="InterPro" id="IPR011053">
    <property type="entry name" value="Single_hybrid_motif"/>
</dbReference>
<protein>
    <recommendedName>
        <fullName evidence="3">Glycine cleavage system H protein</fullName>
    </recommendedName>
</protein>
<dbReference type="Pfam" id="PF01597">
    <property type="entry name" value="GCV_H"/>
    <property type="match status" value="1"/>
</dbReference>
<comment type="cofactor">
    <cofactor evidence="3">
        <name>(R)-lipoate</name>
        <dbReference type="ChEBI" id="CHEBI:83088"/>
    </cofactor>
    <text evidence="3">Binds 1 lipoyl cofactor covalently.</text>
</comment>
<dbReference type="PROSITE" id="PS00189">
    <property type="entry name" value="LIPOYL"/>
    <property type="match status" value="1"/>
</dbReference>
<dbReference type="PROSITE" id="PS50968">
    <property type="entry name" value="BIOTINYL_LIPOYL"/>
    <property type="match status" value="1"/>
</dbReference>
<comment type="caution">
    <text evidence="5">The sequence shown here is derived from an EMBL/GenBank/DDBJ whole genome shotgun (WGS) entry which is preliminary data.</text>
</comment>
<name>A0ABR7LMK0_9ACTN</name>
<dbReference type="HAMAP" id="MF_00272">
    <property type="entry name" value="GcvH"/>
    <property type="match status" value="1"/>
</dbReference>
<gene>
    <name evidence="3 5" type="primary">gcvH</name>
    <name evidence="5" type="ORF">HKK74_10955</name>
</gene>
<evidence type="ECO:0000259" key="4">
    <source>
        <dbReference type="PROSITE" id="PS50968"/>
    </source>
</evidence>
<sequence>MSVPEQLRYTEEHEWIADHDAEDGVVTVGITAYAADALGDIVYVSLPEEGAEVSAGEPCGEAESTKSVSDIYSPVTGEVSAVNAAAIDDPSVINSDPYGEGWLFKVRTGGDHDGLLDADAYSKLIEEHDQ</sequence>
<dbReference type="RefSeq" id="WP_187243020.1">
    <property type="nucleotide sequence ID" value="NZ_BAAAOK010000028.1"/>
</dbReference>
<dbReference type="InterPro" id="IPR002930">
    <property type="entry name" value="GCV_H"/>
</dbReference>
<comment type="subunit">
    <text evidence="3">The glycine cleavage system is composed of four proteins: P, T, L and H.</text>
</comment>
<keyword evidence="6" id="KW-1185">Reference proteome</keyword>
<evidence type="ECO:0000256" key="1">
    <source>
        <dbReference type="ARBA" id="ARBA00009249"/>
    </source>
</evidence>
<dbReference type="PANTHER" id="PTHR11715:SF3">
    <property type="entry name" value="GLYCINE CLEAVAGE SYSTEM H PROTEIN-RELATED"/>
    <property type="match status" value="1"/>
</dbReference>
<dbReference type="Gene3D" id="2.40.50.100">
    <property type="match status" value="1"/>
</dbReference>
<comment type="function">
    <text evidence="3">The glycine cleavage system catalyzes the degradation of glycine. The H protein shuttles the methylamine group of glycine from the P protein to the T protein.</text>
</comment>
<dbReference type="NCBIfam" id="TIGR00527">
    <property type="entry name" value="gcvH"/>
    <property type="match status" value="1"/>
</dbReference>
<comment type="similarity">
    <text evidence="1 3">Belongs to the GcvH family.</text>
</comment>
<dbReference type="NCBIfam" id="NF002270">
    <property type="entry name" value="PRK01202.1"/>
    <property type="match status" value="1"/>
</dbReference>
<dbReference type="InterPro" id="IPR000089">
    <property type="entry name" value="Biotin_lipoyl"/>
</dbReference>
<feature type="domain" description="Lipoyl-binding" evidence="4">
    <location>
        <begin position="25"/>
        <end position="107"/>
    </location>
</feature>
<organism evidence="5 6">
    <name type="scientific">Actinomadura alba</name>
    <dbReference type="NCBI Taxonomy" id="406431"/>
    <lineage>
        <taxon>Bacteria</taxon>
        <taxon>Bacillati</taxon>
        <taxon>Actinomycetota</taxon>
        <taxon>Actinomycetes</taxon>
        <taxon>Streptosporangiales</taxon>
        <taxon>Thermomonosporaceae</taxon>
        <taxon>Actinomadura</taxon>
    </lineage>
</organism>
<reference evidence="5 6" key="1">
    <citation type="submission" date="2020-06" db="EMBL/GenBank/DDBJ databases">
        <title>Actinomadura xiongansis sp. nov., isolated from soil of Baiyangdian.</title>
        <authorList>
            <person name="Zhang X."/>
        </authorList>
    </citation>
    <scope>NUCLEOTIDE SEQUENCE [LARGE SCALE GENOMIC DNA]</scope>
    <source>
        <strain evidence="5 6">HBUM206468</strain>
    </source>
</reference>
<dbReference type="InterPro" id="IPR033753">
    <property type="entry name" value="GCV_H/Fam206"/>
</dbReference>